<proteinExistence type="predicted"/>
<organism evidence="3">
    <name type="scientific">Myoviridae sp. ctQV19</name>
    <dbReference type="NCBI Taxonomy" id="2827607"/>
    <lineage>
        <taxon>Viruses</taxon>
        <taxon>Duplodnaviria</taxon>
        <taxon>Heunggongvirae</taxon>
        <taxon>Uroviricota</taxon>
        <taxon>Caudoviricetes</taxon>
    </lineage>
</organism>
<evidence type="ECO:0000313" key="3">
    <source>
        <dbReference type="EMBL" id="DAE92483.1"/>
    </source>
</evidence>
<reference evidence="3" key="1">
    <citation type="journal article" date="2021" name="Proc. Natl. Acad. Sci. U.S.A.">
        <title>A Catalog of Tens of Thousands of Viruses from Human Metagenomes Reveals Hidden Associations with Chronic Diseases.</title>
        <authorList>
            <person name="Tisza M.J."/>
            <person name="Buck C.B."/>
        </authorList>
    </citation>
    <scope>NUCLEOTIDE SEQUENCE</scope>
    <source>
        <strain evidence="3">CtQV19</strain>
    </source>
</reference>
<sequence length="451" mass="52834">MKHRLNPNKFLYLRSFFRRLEASYHDLCCDAEPSALDLSDYTKLIEELSTKIQNKELSPSDLSPDLIEQIYKDISQPAKKEFGRKWVDYDYKEPNNLIQKFKKNLWQFSSAKTLAELEMINSLILDKNGRIKPEYQFKQDLQKMNFQFNRNYLNAEYQTAKRGAQMSHLWTKFQEQREYYPNLVYRTVGDSRVRPEHEALNGIVKPIDDPFWKTYYPPNGWRCRCTVMNTAEKVSQGEFEDESVLPEFRGNVAVDEEIFTSKGSFFKLLNKDHKAKINAELMKYNMPMDTAYHGKHKKKVFVSPFADENDLVNNVETAMVIVDKLKTDVKIRAHIDSNIVKGHKNPEYEINGKIADRKEVSSYTSIKSNLETAKKQGNHSIVYDVTNFKDWKANEITKNLKGKIMNFKDKDWLHEIYFVNGNKAISFTKDELLDDYISIIKKLESLKSTNP</sequence>
<protein>
    <submittedName>
        <fullName evidence="3">Minor capsid component</fullName>
    </submittedName>
</protein>
<evidence type="ECO:0000259" key="1">
    <source>
        <dbReference type="Pfam" id="PF04233"/>
    </source>
</evidence>
<dbReference type="Pfam" id="PF04233">
    <property type="entry name" value="Phage_Mu_F"/>
    <property type="match status" value="1"/>
</dbReference>
<dbReference type="InterPro" id="IPR040559">
    <property type="entry name" value="CdiA_C"/>
</dbReference>
<feature type="domain" description="Phage head morphogenesis" evidence="1">
    <location>
        <begin position="136"/>
        <end position="228"/>
    </location>
</feature>
<dbReference type="NCBIfam" id="TIGR01641">
    <property type="entry name" value="phageSPP1_gp7"/>
    <property type="match status" value="1"/>
</dbReference>
<name>A0A8S5RSZ6_9CAUD</name>
<evidence type="ECO:0000259" key="2">
    <source>
        <dbReference type="Pfam" id="PF18451"/>
    </source>
</evidence>
<dbReference type="EMBL" id="BK057801">
    <property type="protein sequence ID" value="DAE92483.1"/>
    <property type="molecule type" value="Genomic_DNA"/>
</dbReference>
<dbReference type="Pfam" id="PF18451">
    <property type="entry name" value="CdiA_C"/>
    <property type="match status" value="1"/>
</dbReference>
<dbReference type="InterPro" id="IPR006528">
    <property type="entry name" value="Phage_head_morphogenesis_dom"/>
</dbReference>
<feature type="domain" description="tRNA nuclease CdiA C-terminal" evidence="2">
    <location>
        <begin position="344"/>
        <end position="422"/>
    </location>
</feature>
<dbReference type="Gene3D" id="3.40.1350.120">
    <property type="match status" value="1"/>
</dbReference>
<accession>A0A8S5RSZ6</accession>